<dbReference type="STRING" id="1802068.A3B02_01635"/>
<dbReference type="PANTHER" id="PTHR21015">
    <property type="entry name" value="UDP-N-ACETYLGLUCOSAMINE--N-ACETYLMURAMYL-(PENTAPEPTIDE) PYROPHOSPHORYL-UNDECAPRENOL N-ACETYLGLUCOSAMINE TRANSFERASE 1"/>
    <property type="match status" value="1"/>
</dbReference>
<sequence length="358" mass="40182">MKILITGGHPAPALAVIHELLKQGYQDIEFVGKQYTQEGSMALSYEYKQVTKQGIPFHTLRAGKLTRVVTRESFKDIPLTGKGFIEAFNIVRHVRPDIIVSFGGYIALPICIVGKVLSIKVITHEQTIAPGLANKIIGTIADKVLISFPETMKYFTVRKTRLTGNPIREEAKRTLRKPCVLPSSKPILYVTGGSLGSHSINVLIETLLPKLLKAFTVIHQSGNVEKYGDYARLSRIKKKGYIVREHFASDEVGWIFKNAHIIVTRAGANTTFELILFRKPCVLIPLPWSASGEQEKHARLITQAGAGEVYNQSDSSDALYEKIIKVYQEYQSYKKNFALLQKYLHKDAAEMIVHEIFE</sequence>
<keyword evidence="1" id="KW-0328">Glycosyltransferase</keyword>
<keyword evidence="2" id="KW-0808">Transferase</keyword>
<evidence type="ECO:0000256" key="1">
    <source>
        <dbReference type="ARBA" id="ARBA00022676"/>
    </source>
</evidence>
<feature type="domain" description="Glycosyl transferase family 28 C-terminal" evidence="4">
    <location>
        <begin position="188"/>
        <end position="337"/>
    </location>
</feature>
<dbReference type="Pfam" id="PF04101">
    <property type="entry name" value="Glyco_tran_28_C"/>
    <property type="match status" value="1"/>
</dbReference>
<dbReference type="Proteomes" id="UP000178914">
    <property type="component" value="Unassembled WGS sequence"/>
</dbReference>
<dbReference type="GO" id="GO:1901137">
    <property type="term" value="P:carbohydrate derivative biosynthetic process"/>
    <property type="evidence" value="ECO:0007669"/>
    <property type="project" value="UniProtKB-ARBA"/>
</dbReference>
<name>A0A1F7J7F4_9BACT</name>
<dbReference type="GO" id="GO:0016758">
    <property type="term" value="F:hexosyltransferase activity"/>
    <property type="evidence" value="ECO:0007669"/>
    <property type="project" value="InterPro"/>
</dbReference>
<proteinExistence type="predicted"/>
<dbReference type="GO" id="GO:0005975">
    <property type="term" value="P:carbohydrate metabolic process"/>
    <property type="evidence" value="ECO:0007669"/>
    <property type="project" value="InterPro"/>
</dbReference>
<dbReference type="AlphaFoldDB" id="A0A1F7J7F4"/>
<dbReference type="InterPro" id="IPR007235">
    <property type="entry name" value="Glyco_trans_28_C"/>
</dbReference>
<evidence type="ECO:0000313" key="6">
    <source>
        <dbReference type="Proteomes" id="UP000178914"/>
    </source>
</evidence>
<dbReference type="InterPro" id="IPR004276">
    <property type="entry name" value="GlycoTrans_28_N"/>
</dbReference>
<evidence type="ECO:0008006" key="7">
    <source>
        <dbReference type="Google" id="ProtNLM"/>
    </source>
</evidence>
<dbReference type="CDD" id="cd03785">
    <property type="entry name" value="GT28_MurG"/>
    <property type="match status" value="1"/>
</dbReference>
<accession>A0A1F7J7F4</accession>
<dbReference type="PANTHER" id="PTHR21015:SF27">
    <property type="entry name" value="UDP-N-ACETYLGLUCOSAMINE--N-ACETYLMURAMYL-(PENTAPEPTIDE) PYROPHOSPHORYL-UNDECAPRENOL N-ACETYLGLUCOSAMINE TRANSFERASE"/>
    <property type="match status" value="1"/>
</dbReference>
<organism evidence="5 6">
    <name type="scientific">Candidatus Roizmanbacteria bacterium RIFCSPLOWO2_01_FULL_42_14</name>
    <dbReference type="NCBI Taxonomy" id="1802068"/>
    <lineage>
        <taxon>Bacteria</taxon>
        <taxon>Candidatus Roizmaniibacteriota</taxon>
    </lineage>
</organism>
<evidence type="ECO:0000313" key="5">
    <source>
        <dbReference type="EMBL" id="OGK51542.1"/>
    </source>
</evidence>
<dbReference type="Gene3D" id="3.40.50.2000">
    <property type="entry name" value="Glycogen Phosphorylase B"/>
    <property type="match status" value="2"/>
</dbReference>
<evidence type="ECO:0000259" key="4">
    <source>
        <dbReference type="Pfam" id="PF04101"/>
    </source>
</evidence>
<evidence type="ECO:0000256" key="2">
    <source>
        <dbReference type="ARBA" id="ARBA00022679"/>
    </source>
</evidence>
<dbReference type="EMBL" id="MGAS01000024">
    <property type="protein sequence ID" value="OGK51542.1"/>
    <property type="molecule type" value="Genomic_DNA"/>
</dbReference>
<dbReference type="Pfam" id="PF03033">
    <property type="entry name" value="Glyco_transf_28"/>
    <property type="match status" value="1"/>
</dbReference>
<dbReference type="SUPFAM" id="SSF53756">
    <property type="entry name" value="UDP-Glycosyltransferase/glycogen phosphorylase"/>
    <property type="match status" value="1"/>
</dbReference>
<protein>
    <recommendedName>
        <fullName evidence="7">UDP-N-acetylglucosamine--N-acetylmuramyl-(pentapeptide) pyrophosphoryl-undecaprenol N-acetylglucosamine transferase</fullName>
    </recommendedName>
</protein>
<comment type="caution">
    <text evidence="5">The sequence shown here is derived from an EMBL/GenBank/DDBJ whole genome shotgun (WGS) entry which is preliminary data.</text>
</comment>
<feature type="domain" description="Glycosyltransferase family 28 N-terminal" evidence="3">
    <location>
        <begin position="6"/>
        <end position="146"/>
    </location>
</feature>
<reference evidence="5 6" key="1">
    <citation type="journal article" date="2016" name="Nat. Commun.">
        <title>Thousands of microbial genomes shed light on interconnected biogeochemical processes in an aquifer system.</title>
        <authorList>
            <person name="Anantharaman K."/>
            <person name="Brown C.T."/>
            <person name="Hug L.A."/>
            <person name="Sharon I."/>
            <person name="Castelle C.J."/>
            <person name="Probst A.J."/>
            <person name="Thomas B.C."/>
            <person name="Singh A."/>
            <person name="Wilkins M.J."/>
            <person name="Karaoz U."/>
            <person name="Brodie E.L."/>
            <person name="Williams K.H."/>
            <person name="Hubbard S.S."/>
            <person name="Banfield J.F."/>
        </authorList>
    </citation>
    <scope>NUCLEOTIDE SEQUENCE [LARGE SCALE GENOMIC DNA]</scope>
</reference>
<evidence type="ECO:0000259" key="3">
    <source>
        <dbReference type="Pfam" id="PF03033"/>
    </source>
</evidence>
<gene>
    <name evidence="5" type="ORF">A3B02_01635</name>
</gene>